<proteinExistence type="predicted"/>
<dbReference type="AlphaFoldDB" id="A0A371EVE4"/>
<comment type="caution">
    <text evidence="1">The sequence shown here is derived from an EMBL/GenBank/DDBJ whole genome shotgun (WGS) entry which is preliminary data.</text>
</comment>
<dbReference type="PANTHER" id="PTHR10775">
    <property type="entry name" value="OS08G0208400 PROTEIN"/>
    <property type="match status" value="1"/>
</dbReference>
<reference evidence="1" key="1">
    <citation type="submission" date="2018-05" db="EMBL/GenBank/DDBJ databases">
        <title>Draft genome of Mucuna pruriens seed.</title>
        <authorList>
            <person name="Nnadi N.E."/>
            <person name="Vos R."/>
            <person name="Hasami M.H."/>
            <person name="Devisetty U.K."/>
            <person name="Aguiy J.C."/>
        </authorList>
    </citation>
    <scope>NUCLEOTIDE SEQUENCE [LARGE SCALE GENOMIC DNA]</scope>
    <source>
        <strain evidence="1">JCA_2017</strain>
    </source>
</reference>
<dbReference type="PANTHER" id="PTHR10775:SF193">
    <property type="entry name" value="DUF4216 DOMAIN-CONTAINING PROTEIN"/>
    <property type="match status" value="1"/>
</dbReference>
<evidence type="ECO:0000313" key="1">
    <source>
        <dbReference type="EMBL" id="RDX69981.1"/>
    </source>
</evidence>
<dbReference type="EMBL" id="QJKJ01011889">
    <property type="protein sequence ID" value="RDX69981.1"/>
    <property type="molecule type" value="Genomic_DNA"/>
</dbReference>
<gene>
    <name evidence="1" type="ORF">CR513_50832</name>
</gene>
<feature type="non-terminal residue" evidence="1">
    <location>
        <position position="1"/>
    </location>
</feature>
<organism evidence="1 2">
    <name type="scientific">Mucuna pruriens</name>
    <name type="common">Velvet bean</name>
    <name type="synonym">Dolichos pruriens</name>
    <dbReference type="NCBI Taxonomy" id="157652"/>
    <lineage>
        <taxon>Eukaryota</taxon>
        <taxon>Viridiplantae</taxon>
        <taxon>Streptophyta</taxon>
        <taxon>Embryophyta</taxon>
        <taxon>Tracheophyta</taxon>
        <taxon>Spermatophyta</taxon>
        <taxon>Magnoliopsida</taxon>
        <taxon>eudicotyledons</taxon>
        <taxon>Gunneridae</taxon>
        <taxon>Pentapetalae</taxon>
        <taxon>rosids</taxon>
        <taxon>fabids</taxon>
        <taxon>Fabales</taxon>
        <taxon>Fabaceae</taxon>
        <taxon>Papilionoideae</taxon>
        <taxon>50 kb inversion clade</taxon>
        <taxon>NPAAA clade</taxon>
        <taxon>indigoferoid/millettioid clade</taxon>
        <taxon>Phaseoleae</taxon>
        <taxon>Mucuna</taxon>
    </lineage>
</organism>
<accession>A0A371EVE4</accession>
<name>A0A371EVE4_MUCPR</name>
<dbReference type="Pfam" id="PF02992">
    <property type="entry name" value="Transposase_21"/>
    <property type="match status" value="1"/>
</dbReference>
<sequence>MWYFSLISRLKRFENQRDPTILCNPFDGEAWKHFDRVDSDFSQDPRNVRLGLCVNDFNPFVILTSYNLPPKMCMKKKFMFLTVLIPGQSISKHKIVVNLQPLIDELCTLWNDGVLTYDASYFDCYHQFLPLNHVYWRNKNSFKKRFVETSLIPPSVSSPNMFNRVSHLPFSYELQEEEEIFGCRIGKYTFYVITLMSCIQREMCFMNVFDTVMDINSMTNDTHNARSDMAEICNHKELELKDVGRIKLFKPKAIYTLMKFERFANCK</sequence>
<dbReference type="OrthoDB" id="1264970at2759"/>
<evidence type="ECO:0000313" key="2">
    <source>
        <dbReference type="Proteomes" id="UP000257109"/>
    </source>
</evidence>
<dbReference type="Proteomes" id="UP000257109">
    <property type="component" value="Unassembled WGS sequence"/>
</dbReference>
<keyword evidence="2" id="KW-1185">Reference proteome</keyword>
<protein>
    <submittedName>
        <fullName evidence="1">Uncharacterized protein</fullName>
    </submittedName>
</protein>
<dbReference type="InterPro" id="IPR004242">
    <property type="entry name" value="Transposase_21"/>
</dbReference>